<dbReference type="Pfam" id="PF18147">
    <property type="entry name" value="Suv3_C_1"/>
    <property type="match status" value="1"/>
</dbReference>
<dbReference type="Pfam" id="PF12513">
    <property type="entry name" value="SUV3_C"/>
    <property type="match status" value="1"/>
</dbReference>
<evidence type="ECO:0000256" key="12">
    <source>
        <dbReference type="SAM" id="MobiDB-lite"/>
    </source>
</evidence>
<dbReference type="InterPro" id="IPR055206">
    <property type="entry name" value="DEXQc_SUV3"/>
</dbReference>
<dbReference type="GO" id="GO:0000965">
    <property type="term" value="P:mitochondrial RNA 3'-end processing"/>
    <property type="evidence" value="ECO:0007669"/>
    <property type="project" value="TreeGrafter"/>
</dbReference>
<keyword evidence="9" id="KW-0809">Transit peptide</keyword>
<dbReference type="EC" id="3.6.4.13" evidence="4"/>
<evidence type="ECO:0000256" key="1">
    <source>
        <dbReference type="ARBA" id="ARBA00001936"/>
    </source>
</evidence>
<gene>
    <name evidence="14" type="ORF">K490DRAFT_51131</name>
</gene>
<dbReference type="AlphaFoldDB" id="A0A9P4LTE1"/>
<evidence type="ECO:0000256" key="5">
    <source>
        <dbReference type="ARBA" id="ARBA00022741"/>
    </source>
</evidence>
<dbReference type="InterPro" id="IPR044774">
    <property type="entry name" value="Suv3_DEXQc"/>
</dbReference>
<dbReference type="SMART" id="SM00490">
    <property type="entry name" value="HELICc"/>
    <property type="match status" value="1"/>
</dbReference>
<evidence type="ECO:0000256" key="11">
    <source>
        <dbReference type="ARBA" id="ARBA00047984"/>
    </source>
</evidence>
<proteinExistence type="predicted"/>
<dbReference type="InterPro" id="IPR001650">
    <property type="entry name" value="Helicase_C-like"/>
</dbReference>
<feature type="non-terminal residue" evidence="14">
    <location>
        <position position="707"/>
    </location>
</feature>
<evidence type="ECO:0000256" key="9">
    <source>
        <dbReference type="ARBA" id="ARBA00022946"/>
    </source>
</evidence>
<comment type="catalytic activity">
    <reaction evidence="11">
        <text>ATP + H2O = ADP + phosphate + H(+)</text>
        <dbReference type="Rhea" id="RHEA:13065"/>
        <dbReference type="ChEBI" id="CHEBI:15377"/>
        <dbReference type="ChEBI" id="CHEBI:15378"/>
        <dbReference type="ChEBI" id="CHEBI:30616"/>
        <dbReference type="ChEBI" id="CHEBI:43474"/>
        <dbReference type="ChEBI" id="CHEBI:456216"/>
        <dbReference type="EC" id="3.6.4.13"/>
    </reaction>
</comment>
<keyword evidence="10" id="KW-0496">Mitochondrion</keyword>
<dbReference type="GO" id="GO:0045025">
    <property type="term" value="C:mitochondrial degradosome"/>
    <property type="evidence" value="ECO:0007669"/>
    <property type="project" value="TreeGrafter"/>
</dbReference>
<keyword evidence="15" id="KW-1185">Reference proteome</keyword>
<evidence type="ECO:0000313" key="14">
    <source>
        <dbReference type="EMBL" id="KAF2083657.1"/>
    </source>
</evidence>
<dbReference type="GO" id="GO:0003724">
    <property type="term" value="F:RNA helicase activity"/>
    <property type="evidence" value="ECO:0007669"/>
    <property type="project" value="UniProtKB-EC"/>
</dbReference>
<dbReference type="Pfam" id="PF22527">
    <property type="entry name" value="DEXQc_Suv3"/>
    <property type="match status" value="1"/>
</dbReference>
<dbReference type="PANTHER" id="PTHR12131">
    <property type="entry name" value="ATP-DEPENDENT RNA AND DNA HELICASE"/>
    <property type="match status" value="1"/>
</dbReference>
<dbReference type="SUPFAM" id="SSF52540">
    <property type="entry name" value="P-loop containing nucleoside triphosphate hydrolases"/>
    <property type="match status" value="1"/>
</dbReference>
<dbReference type="CDD" id="cd18805">
    <property type="entry name" value="SF2_C_suv3"/>
    <property type="match status" value="1"/>
</dbReference>
<dbReference type="GO" id="GO:0016787">
    <property type="term" value="F:hydrolase activity"/>
    <property type="evidence" value="ECO:0007669"/>
    <property type="project" value="UniProtKB-KW"/>
</dbReference>
<organism evidence="14 15">
    <name type="scientific">Saccharata proteae CBS 121410</name>
    <dbReference type="NCBI Taxonomy" id="1314787"/>
    <lineage>
        <taxon>Eukaryota</taxon>
        <taxon>Fungi</taxon>
        <taxon>Dikarya</taxon>
        <taxon>Ascomycota</taxon>
        <taxon>Pezizomycotina</taxon>
        <taxon>Dothideomycetes</taxon>
        <taxon>Dothideomycetes incertae sedis</taxon>
        <taxon>Botryosphaeriales</taxon>
        <taxon>Saccharataceae</taxon>
        <taxon>Saccharata</taxon>
    </lineage>
</organism>
<dbReference type="PROSITE" id="PS51194">
    <property type="entry name" value="HELICASE_CTER"/>
    <property type="match status" value="1"/>
</dbReference>
<dbReference type="FunFam" id="3.40.50.300:FF:000269">
    <property type="entry name" value="ATP-dependent RNA helicase SUPV3L1, mitochondrial"/>
    <property type="match status" value="1"/>
</dbReference>
<comment type="caution">
    <text evidence="14">The sequence shown here is derived from an EMBL/GenBank/DDBJ whole genome shotgun (WGS) entry which is preliminary data.</text>
</comment>
<evidence type="ECO:0000256" key="6">
    <source>
        <dbReference type="ARBA" id="ARBA00022801"/>
    </source>
</evidence>
<dbReference type="GO" id="GO:0005524">
    <property type="term" value="F:ATP binding"/>
    <property type="evidence" value="ECO:0007669"/>
    <property type="project" value="UniProtKB-KW"/>
</dbReference>
<dbReference type="EMBL" id="ML978766">
    <property type="protein sequence ID" value="KAF2083657.1"/>
    <property type="molecule type" value="Genomic_DNA"/>
</dbReference>
<dbReference type="InterPro" id="IPR041082">
    <property type="entry name" value="Suv3_C_1"/>
</dbReference>
<keyword evidence="6 14" id="KW-0378">Hydrolase</keyword>
<evidence type="ECO:0000256" key="10">
    <source>
        <dbReference type="ARBA" id="ARBA00023128"/>
    </source>
</evidence>
<dbReference type="OrthoDB" id="6692397at2759"/>
<name>A0A9P4LTE1_9PEZI</name>
<dbReference type="InterPro" id="IPR022192">
    <property type="entry name" value="SUV3_C"/>
</dbReference>
<feature type="domain" description="Helicase C-terminal" evidence="13">
    <location>
        <begin position="293"/>
        <end position="450"/>
    </location>
</feature>
<evidence type="ECO:0000256" key="3">
    <source>
        <dbReference type="ARBA" id="ARBA00004173"/>
    </source>
</evidence>
<accession>A0A9P4LTE1</accession>
<dbReference type="Proteomes" id="UP000799776">
    <property type="component" value="Unassembled WGS sequence"/>
</dbReference>
<keyword evidence="8" id="KW-0067">ATP-binding</keyword>
<protein>
    <recommendedName>
        <fullName evidence="4">RNA helicase</fullName>
        <ecNumber evidence="4">3.6.4.13</ecNumber>
    </recommendedName>
</protein>
<dbReference type="CDD" id="cd17913">
    <property type="entry name" value="DEXQc_Suv3"/>
    <property type="match status" value="1"/>
</dbReference>
<dbReference type="InterPro" id="IPR050699">
    <property type="entry name" value="RNA-DNA_Helicase"/>
</dbReference>
<evidence type="ECO:0000256" key="8">
    <source>
        <dbReference type="ARBA" id="ARBA00022840"/>
    </source>
</evidence>
<dbReference type="Gene3D" id="1.20.58.1080">
    <property type="match status" value="1"/>
</dbReference>
<keyword evidence="5" id="KW-0547">Nucleotide-binding</keyword>
<evidence type="ECO:0000256" key="2">
    <source>
        <dbReference type="ARBA" id="ARBA00001946"/>
    </source>
</evidence>
<evidence type="ECO:0000313" key="15">
    <source>
        <dbReference type="Proteomes" id="UP000799776"/>
    </source>
</evidence>
<dbReference type="InterPro" id="IPR027417">
    <property type="entry name" value="P-loop_NTPase"/>
</dbReference>
<evidence type="ECO:0000256" key="7">
    <source>
        <dbReference type="ARBA" id="ARBA00022806"/>
    </source>
</evidence>
<dbReference type="Gene3D" id="3.40.50.300">
    <property type="entry name" value="P-loop containing nucleotide triphosphate hydrolases"/>
    <property type="match status" value="2"/>
</dbReference>
<dbReference type="PANTHER" id="PTHR12131:SF1">
    <property type="entry name" value="ATP-DEPENDENT RNA HELICASE SUPV3L1, MITOCHONDRIAL-RELATED"/>
    <property type="match status" value="1"/>
</dbReference>
<sequence length="707" mass="79444">MPIKRAQEESINSRSSIAREELRKLVIERLGEVDIKRSTLIKTLKLDVDETEKQWLRFKLETQENLSSGSSEAYAAYHRGYAERALTGVDDQLIYNFYSFMAYKRFKNIDIDTQKAQADLRYPTEWYPATREVQRKIILHVGPTNSGKTYNALKRLEEAETGVYAGPLRLLAHEVYTRMNAKGKPCHLITGEERRPPTSDNEENGLLNACTVEMIPLNTRLDVAVIDEIQLMGSSDRGWAWTQAFLGVRAKEVHLCGEARTVPLIRELAAAMGDEVEVHNYERLSPLKVADKSLNGNLQELRKGDCVVCFTIVDIHALRRDIEKATGKKVAIVYGSLPPETRAEQARLFNDPDNDYDILVASDAIGMGLNLAIKRIIFETVWKYNGYEKVTLSTADLKQIAGRAGRYRTAHDANKAAESSRNSSGELAPNTETTAIPAPSTPPPAPADETVGIVTAFEKEDFEVVRRAMASEPEPLKSAGIYPPDSITERFARYFPPNTPFSYILLRLHEFSSVNKRFHLCGLKDQLQVAELMEGLTLTVADKIIFCASPANVKTNVGKLLVRELARRVSEQRTGAVTDIELLSLDLLDQPTKADRLSLYHLENLHKGLSLYLWLSYRFKGIFTTRALAFHAKELTEKKIGDALKAYSATRQIRRIALQQEKKEMLANKKKEALWAREGVEGEGVGRYEPDDVLVDEVDGEALTAQE</sequence>
<comment type="cofactor">
    <cofactor evidence="2">
        <name>Mg(2+)</name>
        <dbReference type="ChEBI" id="CHEBI:18420"/>
    </cofactor>
</comment>
<keyword evidence="7" id="KW-0347">Helicase</keyword>
<evidence type="ECO:0000259" key="13">
    <source>
        <dbReference type="PROSITE" id="PS51194"/>
    </source>
</evidence>
<comment type="cofactor">
    <cofactor evidence="1">
        <name>Mn(2+)</name>
        <dbReference type="ChEBI" id="CHEBI:29035"/>
    </cofactor>
</comment>
<evidence type="ECO:0000256" key="4">
    <source>
        <dbReference type="ARBA" id="ARBA00012552"/>
    </source>
</evidence>
<comment type="subcellular location">
    <subcellularLocation>
        <location evidence="3">Mitochondrion</location>
    </subcellularLocation>
</comment>
<feature type="region of interest" description="Disordered" evidence="12">
    <location>
        <begin position="411"/>
        <end position="449"/>
    </location>
</feature>
<reference evidence="14" key="1">
    <citation type="journal article" date="2020" name="Stud. Mycol.">
        <title>101 Dothideomycetes genomes: a test case for predicting lifestyles and emergence of pathogens.</title>
        <authorList>
            <person name="Haridas S."/>
            <person name="Albert R."/>
            <person name="Binder M."/>
            <person name="Bloem J."/>
            <person name="Labutti K."/>
            <person name="Salamov A."/>
            <person name="Andreopoulos B."/>
            <person name="Baker S."/>
            <person name="Barry K."/>
            <person name="Bills G."/>
            <person name="Bluhm B."/>
            <person name="Cannon C."/>
            <person name="Castanera R."/>
            <person name="Culley D."/>
            <person name="Daum C."/>
            <person name="Ezra D."/>
            <person name="Gonzalez J."/>
            <person name="Henrissat B."/>
            <person name="Kuo A."/>
            <person name="Liang C."/>
            <person name="Lipzen A."/>
            <person name="Lutzoni F."/>
            <person name="Magnuson J."/>
            <person name="Mondo S."/>
            <person name="Nolan M."/>
            <person name="Ohm R."/>
            <person name="Pangilinan J."/>
            <person name="Park H.-J."/>
            <person name="Ramirez L."/>
            <person name="Alfaro M."/>
            <person name="Sun H."/>
            <person name="Tritt A."/>
            <person name="Yoshinaga Y."/>
            <person name="Zwiers L.-H."/>
            <person name="Turgeon B."/>
            <person name="Goodwin S."/>
            <person name="Spatafora J."/>
            <person name="Crous P."/>
            <person name="Grigoriev I."/>
        </authorList>
    </citation>
    <scope>NUCLEOTIDE SEQUENCE</scope>
    <source>
        <strain evidence="14">CBS 121410</strain>
    </source>
</reference>
<dbReference type="Pfam" id="PF00271">
    <property type="entry name" value="Helicase_C"/>
    <property type="match status" value="1"/>
</dbReference>